<organism evidence="1 2">
    <name type="scientific">Glycine soja</name>
    <name type="common">Wild soybean</name>
    <dbReference type="NCBI Taxonomy" id="3848"/>
    <lineage>
        <taxon>Eukaryota</taxon>
        <taxon>Viridiplantae</taxon>
        <taxon>Streptophyta</taxon>
        <taxon>Embryophyta</taxon>
        <taxon>Tracheophyta</taxon>
        <taxon>Spermatophyta</taxon>
        <taxon>Magnoliopsida</taxon>
        <taxon>eudicotyledons</taxon>
        <taxon>Gunneridae</taxon>
        <taxon>Pentapetalae</taxon>
        <taxon>rosids</taxon>
        <taxon>fabids</taxon>
        <taxon>Fabales</taxon>
        <taxon>Fabaceae</taxon>
        <taxon>Papilionoideae</taxon>
        <taxon>50 kb inversion clade</taxon>
        <taxon>NPAAA clade</taxon>
        <taxon>indigoferoid/millettioid clade</taxon>
        <taxon>Phaseoleae</taxon>
        <taxon>Glycine</taxon>
        <taxon>Glycine subgen. Soja</taxon>
    </lineage>
</organism>
<evidence type="ECO:0000313" key="2">
    <source>
        <dbReference type="Proteomes" id="UP000289340"/>
    </source>
</evidence>
<name>A0A445HQW0_GLYSO</name>
<proteinExistence type="predicted"/>
<accession>A0A445HQW0</accession>
<comment type="caution">
    <text evidence="1">The sequence shown here is derived from an EMBL/GenBank/DDBJ whole genome shotgun (WGS) entry which is preliminary data.</text>
</comment>
<sequence length="166" mass="18046">MGSKIYPKVHENPRAFFSSSSPSLLESSIQYPWGKKTQKSIVTLRFLVHERSVVTNFTMTTVSSTDSSPEPPRFMGSTRSYKFVAAFHNDRMGSFSNNLPKGALLDVKCMHAAAKLPVPLASLVSVKESLLAMAICTCSDQIASETSDIHASGNRQSNWQVSGAAS</sequence>
<evidence type="ECO:0000313" key="1">
    <source>
        <dbReference type="EMBL" id="RZB76051.1"/>
    </source>
</evidence>
<dbReference type="Proteomes" id="UP000289340">
    <property type="component" value="Chromosome 12"/>
</dbReference>
<keyword evidence="2" id="KW-1185">Reference proteome</keyword>
<dbReference type="EMBL" id="QZWG01000012">
    <property type="protein sequence ID" value="RZB76051.1"/>
    <property type="molecule type" value="Genomic_DNA"/>
</dbReference>
<reference evidence="1 2" key="1">
    <citation type="submission" date="2018-09" db="EMBL/GenBank/DDBJ databases">
        <title>A high-quality reference genome of wild soybean provides a powerful tool to mine soybean genomes.</title>
        <authorList>
            <person name="Xie M."/>
            <person name="Chung C.Y.L."/>
            <person name="Li M.-W."/>
            <person name="Wong F.-L."/>
            <person name="Chan T.-F."/>
            <person name="Lam H.-M."/>
        </authorList>
    </citation>
    <scope>NUCLEOTIDE SEQUENCE [LARGE SCALE GENOMIC DNA]</scope>
    <source>
        <strain evidence="2">cv. W05</strain>
        <tissue evidence="1">Hypocotyl of etiolated seedlings</tissue>
    </source>
</reference>
<protein>
    <submittedName>
        <fullName evidence="1">Uncharacterized protein</fullName>
    </submittedName>
</protein>
<dbReference type="AlphaFoldDB" id="A0A445HQW0"/>
<gene>
    <name evidence="1" type="ORF">D0Y65_034520</name>
</gene>